<name>A0ACC2NU23_9HYME</name>
<keyword evidence="2" id="KW-1185">Reference proteome</keyword>
<evidence type="ECO:0000313" key="2">
    <source>
        <dbReference type="Proteomes" id="UP001239111"/>
    </source>
</evidence>
<reference evidence="1" key="1">
    <citation type="submission" date="2023-04" db="EMBL/GenBank/DDBJ databases">
        <title>A chromosome-level genome assembly of the parasitoid wasp Eretmocerus hayati.</title>
        <authorList>
            <person name="Zhong Y."/>
            <person name="Liu S."/>
            <person name="Liu Y."/>
        </authorList>
    </citation>
    <scope>NUCLEOTIDE SEQUENCE</scope>
    <source>
        <strain evidence="1">ZJU_SS_LIU_2023</strain>
    </source>
</reference>
<accession>A0ACC2NU23</accession>
<proteinExistence type="predicted"/>
<comment type="caution">
    <text evidence="1">The sequence shown here is derived from an EMBL/GenBank/DDBJ whole genome shotgun (WGS) entry which is preliminary data.</text>
</comment>
<evidence type="ECO:0000313" key="1">
    <source>
        <dbReference type="EMBL" id="KAJ8674661.1"/>
    </source>
</evidence>
<protein>
    <submittedName>
        <fullName evidence="1">Uncharacterized protein</fullName>
    </submittedName>
</protein>
<sequence>MTPLLMAILCLATAGCANVTSDQQTSETQNESQVAILKQIRKLNDDGSYTYGYEAGDGSFKEQIAAVQGLPKNNRTTTTKRPNVTFATSTETATKSSVVQPIPRTRKTTNAQSVSSTPSASTDKPIFLRPKARPRFVINGQQRPLMLEDIDEVEGETIDEDSHLTKPGANEKLSSSLRRVAFTKRPLEHNLRPITEEFEAKEEEAKVASGNTLRRQLPESTTKAAPVVELESDHSDVFGGALSTSRPLFTTMSSPRPSPPRVADLRLERPRPSTPPKYERQESSSKAPSNHRTSDEDRNPAQQVLVRTTARAPVDAPREYLRGGEGLPPGAVLVPVQQGNGNLDEQEDPAYRQIPLSRLLLRQEYGRLLQNQQPLYSGTTDANVRYLTDSPPAAQETEEAAPRGLPPAPQPHPSYLVRQRQAYQQQVPYTDSRRNPLLRQAPLPPLPDEREYQNVDYPYRASLSLPPPPEAPNPIAPPLSRRDFQLLLRRLLVSQYGVQALSYPRSYLEDALYDQQPYPTFQPAYQAPLSPLGPRPEVAYSGEPMGAAPVAPPPQYSDRIPLRRPGYSRAINPLYQQNQYAEEYPDARYARRAYTQKYYTPEMTEDGQEILPPHIREALLLRMLQLVIGAPDKPLTAPNNLVMTTAIPSSTRYRKGPVRSVQIIGEDEGDDKEIRKKM</sequence>
<organism evidence="1 2">
    <name type="scientific">Eretmocerus hayati</name>
    <dbReference type="NCBI Taxonomy" id="131215"/>
    <lineage>
        <taxon>Eukaryota</taxon>
        <taxon>Metazoa</taxon>
        <taxon>Ecdysozoa</taxon>
        <taxon>Arthropoda</taxon>
        <taxon>Hexapoda</taxon>
        <taxon>Insecta</taxon>
        <taxon>Pterygota</taxon>
        <taxon>Neoptera</taxon>
        <taxon>Endopterygota</taxon>
        <taxon>Hymenoptera</taxon>
        <taxon>Apocrita</taxon>
        <taxon>Proctotrupomorpha</taxon>
        <taxon>Chalcidoidea</taxon>
        <taxon>Aphelinidae</taxon>
        <taxon>Aphelininae</taxon>
        <taxon>Eretmocerus</taxon>
    </lineage>
</organism>
<dbReference type="Proteomes" id="UP001239111">
    <property type="component" value="Chromosome 2"/>
</dbReference>
<dbReference type="EMBL" id="CM056742">
    <property type="protein sequence ID" value="KAJ8674661.1"/>
    <property type="molecule type" value="Genomic_DNA"/>
</dbReference>
<gene>
    <name evidence="1" type="ORF">QAD02_010447</name>
</gene>